<proteinExistence type="predicted"/>
<dbReference type="Gene3D" id="1.25.40.10">
    <property type="entry name" value="Tetratricopeptide repeat domain"/>
    <property type="match status" value="2"/>
</dbReference>
<sequence>MPERTVASWTAMITGYCHNGLAEEGITTFIQMLENECPIEFTLAAALQIVGENCNPRFICILHGYITKGGFLKDSFLQNSLIGAYAKSGVLSEAVKLLERFRSRDVSWTSIISGSVLHGSMHEALLVFFRMQEDGVAPNEVTIMSILRACSFIGRRRILQWVHGLVSKLGWHQHELVLNSIAETYLTNGYFSEGIQLFFLDFVSMARDGILPGRRLPLSYSVVVIPII</sequence>
<evidence type="ECO:0000256" key="2">
    <source>
        <dbReference type="PROSITE-ProRule" id="PRU00708"/>
    </source>
</evidence>
<feature type="repeat" description="PPR" evidence="2">
    <location>
        <begin position="5"/>
        <end position="39"/>
    </location>
</feature>
<dbReference type="InterPro" id="IPR011990">
    <property type="entry name" value="TPR-like_helical_dom_sf"/>
</dbReference>
<reference evidence="3" key="1">
    <citation type="submission" date="2019-09" db="EMBL/GenBank/DDBJ databases">
        <title>Draft genome information of white flower Hibiscus syriacus.</title>
        <authorList>
            <person name="Kim Y.-M."/>
        </authorList>
    </citation>
    <scope>NUCLEOTIDE SEQUENCE [LARGE SCALE GENOMIC DNA]</scope>
    <source>
        <strain evidence="3">YM2019G1</strain>
    </source>
</reference>
<dbReference type="GO" id="GO:0009451">
    <property type="term" value="P:RNA modification"/>
    <property type="evidence" value="ECO:0007669"/>
    <property type="project" value="InterPro"/>
</dbReference>
<accession>A0A6A3BKU7</accession>
<organism evidence="3 4">
    <name type="scientific">Hibiscus syriacus</name>
    <name type="common">Rose of Sharon</name>
    <dbReference type="NCBI Taxonomy" id="106335"/>
    <lineage>
        <taxon>Eukaryota</taxon>
        <taxon>Viridiplantae</taxon>
        <taxon>Streptophyta</taxon>
        <taxon>Embryophyta</taxon>
        <taxon>Tracheophyta</taxon>
        <taxon>Spermatophyta</taxon>
        <taxon>Magnoliopsida</taxon>
        <taxon>eudicotyledons</taxon>
        <taxon>Gunneridae</taxon>
        <taxon>Pentapetalae</taxon>
        <taxon>rosids</taxon>
        <taxon>malvids</taxon>
        <taxon>Malvales</taxon>
        <taxon>Malvaceae</taxon>
        <taxon>Malvoideae</taxon>
        <taxon>Hibiscus</taxon>
    </lineage>
</organism>
<dbReference type="PROSITE" id="PS51375">
    <property type="entry name" value="PPR"/>
    <property type="match status" value="2"/>
</dbReference>
<evidence type="ECO:0000256" key="1">
    <source>
        <dbReference type="ARBA" id="ARBA00022737"/>
    </source>
</evidence>
<dbReference type="PANTHER" id="PTHR47926">
    <property type="entry name" value="PENTATRICOPEPTIDE REPEAT-CONTAINING PROTEIN"/>
    <property type="match status" value="1"/>
</dbReference>
<keyword evidence="4" id="KW-1185">Reference proteome</keyword>
<dbReference type="InterPro" id="IPR046960">
    <property type="entry name" value="PPR_At4g14850-like_plant"/>
</dbReference>
<dbReference type="InterPro" id="IPR002885">
    <property type="entry name" value="PPR_rpt"/>
</dbReference>
<evidence type="ECO:0000313" key="4">
    <source>
        <dbReference type="Proteomes" id="UP000436088"/>
    </source>
</evidence>
<evidence type="ECO:0008006" key="5">
    <source>
        <dbReference type="Google" id="ProtNLM"/>
    </source>
</evidence>
<dbReference type="Pfam" id="PF01535">
    <property type="entry name" value="PPR"/>
    <property type="match status" value="3"/>
</dbReference>
<comment type="caution">
    <text evidence="3">The sequence shown here is derived from an EMBL/GenBank/DDBJ whole genome shotgun (WGS) entry which is preliminary data.</text>
</comment>
<name>A0A6A3BKU7_HIBSY</name>
<keyword evidence="1" id="KW-0677">Repeat</keyword>
<protein>
    <recommendedName>
        <fullName evidence="5">Pentatricopeptide repeat-containing protein</fullName>
    </recommendedName>
</protein>
<dbReference type="Proteomes" id="UP000436088">
    <property type="component" value="Unassembled WGS sequence"/>
</dbReference>
<dbReference type="EMBL" id="VEPZ02000830">
    <property type="protein sequence ID" value="KAE8717203.1"/>
    <property type="molecule type" value="Genomic_DNA"/>
</dbReference>
<dbReference type="NCBIfam" id="TIGR00756">
    <property type="entry name" value="PPR"/>
    <property type="match status" value="3"/>
</dbReference>
<feature type="repeat" description="PPR" evidence="2">
    <location>
        <begin position="104"/>
        <end position="138"/>
    </location>
</feature>
<dbReference type="AlphaFoldDB" id="A0A6A3BKU7"/>
<dbReference type="GO" id="GO:0003723">
    <property type="term" value="F:RNA binding"/>
    <property type="evidence" value="ECO:0007669"/>
    <property type="project" value="InterPro"/>
</dbReference>
<gene>
    <name evidence="3" type="ORF">F3Y22_tig00110057pilonHSYRG00221</name>
</gene>
<evidence type="ECO:0000313" key="3">
    <source>
        <dbReference type="EMBL" id="KAE8717203.1"/>
    </source>
</evidence>